<evidence type="ECO:0000313" key="1">
    <source>
        <dbReference type="EMBL" id="KAH8005385.1"/>
    </source>
</evidence>
<evidence type="ECO:0000313" key="2">
    <source>
        <dbReference type="Proteomes" id="UP000827872"/>
    </source>
</evidence>
<accession>A0ACB8FIP1</accession>
<organism evidence="1 2">
    <name type="scientific">Sphaerodactylus townsendi</name>
    <dbReference type="NCBI Taxonomy" id="933632"/>
    <lineage>
        <taxon>Eukaryota</taxon>
        <taxon>Metazoa</taxon>
        <taxon>Chordata</taxon>
        <taxon>Craniata</taxon>
        <taxon>Vertebrata</taxon>
        <taxon>Euteleostomi</taxon>
        <taxon>Lepidosauria</taxon>
        <taxon>Squamata</taxon>
        <taxon>Bifurcata</taxon>
        <taxon>Gekkota</taxon>
        <taxon>Sphaerodactylidae</taxon>
        <taxon>Sphaerodactylus</taxon>
    </lineage>
</organism>
<protein>
    <submittedName>
        <fullName evidence="1">Uncharacterized protein</fullName>
    </submittedName>
</protein>
<reference evidence="1" key="1">
    <citation type="submission" date="2021-08" db="EMBL/GenBank/DDBJ databases">
        <title>The first chromosome-level gecko genome reveals the dynamic sex chromosomes of Neotropical dwarf geckos (Sphaerodactylidae: Sphaerodactylus).</title>
        <authorList>
            <person name="Pinto B.J."/>
            <person name="Keating S.E."/>
            <person name="Gamble T."/>
        </authorList>
    </citation>
    <scope>NUCLEOTIDE SEQUENCE</scope>
    <source>
        <strain evidence="1">TG3544</strain>
    </source>
</reference>
<comment type="caution">
    <text evidence="1">The sequence shown here is derived from an EMBL/GenBank/DDBJ whole genome shotgun (WGS) entry which is preliminary data.</text>
</comment>
<name>A0ACB8FIP1_9SAUR</name>
<dbReference type="Proteomes" id="UP000827872">
    <property type="component" value="Linkage Group LG04"/>
</dbReference>
<gene>
    <name evidence="1" type="ORF">K3G42_026943</name>
</gene>
<dbReference type="EMBL" id="CM037617">
    <property type="protein sequence ID" value="KAH8005385.1"/>
    <property type="molecule type" value="Genomic_DNA"/>
</dbReference>
<proteinExistence type="predicted"/>
<sequence length="211" mass="20987">MTTLPLARTLAQLSSSTGGHMGCKRRLPRSKRAPEVQGPGLPPPAMGPLPCPGAASRAGKGKRLRIGLAKTRGNLLQSPKGTPCLALKTRGGAGWGGGSPSTPRWGSTGQAPFDLRAEARNGPGPQAIRQGNPKGSSVNGAESPWSPAPTPTPNPAPLRSTRDSLRPGGRPKAVASGPASPGLDRHSGRVVLPAGAAGQAPGEGGPGSGGA</sequence>
<keyword evidence="2" id="KW-1185">Reference proteome</keyword>